<name>A0A3B0TJU8_9ZZZZ</name>
<evidence type="ECO:0000313" key="1">
    <source>
        <dbReference type="EMBL" id="VAW18971.1"/>
    </source>
</evidence>
<protein>
    <submittedName>
        <fullName evidence="1">Uncharacterized protein</fullName>
    </submittedName>
</protein>
<reference evidence="1" key="1">
    <citation type="submission" date="2018-06" db="EMBL/GenBank/DDBJ databases">
        <authorList>
            <person name="Zhirakovskaya E."/>
        </authorList>
    </citation>
    <scope>NUCLEOTIDE SEQUENCE</scope>
</reference>
<proteinExistence type="predicted"/>
<sequence length="33" mass="3887">FATASKKIAGLFEKKFNFLNEELKTFELSRTDY</sequence>
<dbReference type="EMBL" id="UOEL01000157">
    <property type="protein sequence ID" value="VAW18971.1"/>
    <property type="molecule type" value="Genomic_DNA"/>
</dbReference>
<organism evidence="1">
    <name type="scientific">hydrothermal vent metagenome</name>
    <dbReference type="NCBI Taxonomy" id="652676"/>
    <lineage>
        <taxon>unclassified sequences</taxon>
        <taxon>metagenomes</taxon>
        <taxon>ecological metagenomes</taxon>
    </lineage>
</organism>
<dbReference type="AlphaFoldDB" id="A0A3B0TJU8"/>
<feature type="non-terminal residue" evidence="1">
    <location>
        <position position="1"/>
    </location>
</feature>
<accession>A0A3B0TJU8</accession>
<gene>
    <name evidence="1" type="ORF">MNBD_BACTEROID03-1516</name>
</gene>